<accession>A0A5K0U941</accession>
<dbReference type="Proteomes" id="UP000594342">
    <property type="component" value="Unassembled WGS sequence"/>
</dbReference>
<sequence length="259" mass="28497">MSQVTEKDTSTPKSAQKPKNVRFADVPQKGDMVASQYAEKGKIGGDADVDADVNADVNIVTGVGNLSIDSVKEKNDSDPDHSYTELYEFDEECDSECGSECGDDCDHTHSTKQEVTADEVPTDDGKEHEGGKEDDDTVAPDTSINMFDKFLHIYNAKHGTTGSMFENINTKNPSDTNDKMEMFYEFMAIHMALQRENPEYIDVYEPGVPIVGNSGNDVYALVVGKESTVKYLSLSFISLLKVGVENPQDVGKNWSIIKL</sequence>
<organism evidence="2 3">
    <name type="scientific">Yasminevirus sp. GU-2018</name>
    <dbReference type="NCBI Taxonomy" id="2420051"/>
    <lineage>
        <taxon>Viruses</taxon>
        <taxon>Varidnaviria</taxon>
        <taxon>Bamfordvirae</taxon>
        <taxon>Nucleocytoviricota</taxon>
        <taxon>Megaviricetes</taxon>
        <taxon>Imitervirales</taxon>
        <taxon>Mimiviridae</taxon>
        <taxon>Klosneuvirinae</taxon>
        <taxon>Yasminevirus</taxon>
        <taxon>Yasminevirus saudimassiliense</taxon>
    </lineage>
</organism>
<evidence type="ECO:0000313" key="3">
    <source>
        <dbReference type="Proteomes" id="UP000594342"/>
    </source>
</evidence>
<gene>
    <name evidence="2" type="ORF">YASMINEVIRUS_803</name>
</gene>
<evidence type="ECO:0000256" key="1">
    <source>
        <dbReference type="SAM" id="MobiDB-lite"/>
    </source>
</evidence>
<feature type="region of interest" description="Disordered" evidence="1">
    <location>
        <begin position="1"/>
        <end position="28"/>
    </location>
</feature>
<dbReference type="EMBL" id="UPSH01000001">
    <property type="protein sequence ID" value="VBB18340.1"/>
    <property type="molecule type" value="Genomic_DNA"/>
</dbReference>
<comment type="caution">
    <text evidence="2">The sequence shown here is derived from an EMBL/GenBank/DDBJ whole genome shotgun (WGS) entry which is preliminary data.</text>
</comment>
<evidence type="ECO:0000313" key="2">
    <source>
        <dbReference type="EMBL" id="VBB18340.1"/>
    </source>
</evidence>
<keyword evidence="3" id="KW-1185">Reference proteome</keyword>
<proteinExistence type="predicted"/>
<feature type="compositionally biased region" description="Basic and acidic residues" evidence="1">
    <location>
        <begin position="1"/>
        <end position="10"/>
    </location>
</feature>
<feature type="region of interest" description="Disordered" evidence="1">
    <location>
        <begin position="98"/>
        <end position="140"/>
    </location>
</feature>
<name>A0A5K0U941_9VIRU</name>
<reference evidence="2 3" key="1">
    <citation type="submission" date="2018-10" db="EMBL/GenBank/DDBJ databases">
        <authorList>
            <consortium name="IHU Genomes"/>
        </authorList>
    </citation>
    <scope>NUCLEOTIDE SEQUENCE [LARGE SCALE GENOMIC DNA]</scope>
    <source>
        <strain evidence="2 3">A1</strain>
    </source>
</reference>
<protein>
    <submittedName>
        <fullName evidence="2">Uncharacterized protein</fullName>
    </submittedName>
</protein>